<feature type="compositionally biased region" description="Low complexity" evidence="1">
    <location>
        <begin position="97"/>
        <end position="112"/>
    </location>
</feature>
<dbReference type="EMBL" id="JAWWNJ010000005">
    <property type="protein sequence ID" value="KAK7055234.1"/>
    <property type="molecule type" value="Genomic_DNA"/>
</dbReference>
<dbReference type="Proteomes" id="UP001362999">
    <property type="component" value="Unassembled WGS sequence"/>
</dbReference>
<evidence type="ECO:0000256" key="1">
    <source>
        <dbReference type="SAM" id="MobiDB-lite"/>
    </source>
</evidence>
<name>A0AAW0DTE4_9AGAR</name>
<evidence type="ECO:0000313" key="3">
    <source>
        <dbReference type="EMBL" id="KAK7055234.1"/>
    </source>
</evidence>
<feature type="compositionally biased region" description="Low complexity" evidence="1">
    <location>
        <begin position="78"/>
        <end position="89"/>
    </location>
</feature>
<keyword evidence="4" id="KW-1185">Reference proteome</keyword>
<dbReference type="Pfam" id="PF00248">
    <property type="entry name" value="Aldo_ket_red"/>
    <property type="match status" value="1"/>
</dbReference>
<protein>
    <recommendedName>
        <fullName evidence="2">NADP-dependent oxidoreductase domain-containing protein</fullName>
    </recommendedName>
</protein>
<feature type="region of interest" description="Disordered" evidence="1">
    <location>
        <begin position="78"/>
        <end position="136"/>
    </location>
</feature>
<dbReference type="InterPro" id="IPR036812">
    <property type="entry name" value="NAD(P)_OxRdtase_dom_sf"/>
</dbReference>
<evidence type="ECO:0000259" key="2">
    <source>
        <dbReference type="Pfam" id="PF00248"/>
    </source>
</evidence>
<comment type="caution">
    <text evidence="3">The sequence shown here is derived from an EMBL/GenBank/DDBJ whole genome shotgun (WGS) entry which is preliminary data.</text>
</comment>
<organism evidence="3 4">
    <name type="scientific">Favolaschia claudopus</name>
    <dbReference type="NCBI Taxonomy" id="2862362"/>
    <lineage>
        <taxon>Eukaryota</taxon>
        <taxon>Fungi</taxon>
        <taxon>Dikarya</taxon>
        <taxon>Basidiomycota</taxon>
        <taxon>Agaricomycotina</taxon>
        <taxon>Agaricomycetes</taxon>
        <taxon>Agaricomycetidae</taxon>
        <taxon>Agaricales</taxon>
        <taxon>Marasmiineae</taxon>
        <taxon>Mycenaceae</taxon>
        <taxon>Favolaschia</taxon>
    </lineage>
</organism>
<dbReference type="SUPFAM" id="SSF51430">
    <property type="entry name" value="NAD(P)-linked oxidoreductase"/>
    <property type="match status" value="1"/>
</dbReference>
<sequence>MRPHLHDYVDTCLSRAAIFASVDTSLARLNTTYIDVLQVHDFNASTPIEETMKARNDLAVSARSPRFKLGARHRLHAALAPKPRASTPSRARRSRKPAVLATTTRSLSSASRKLPGNEAGRWSRRCSHDQAPASAGNARDGFVFSFWFIRCSQIYIGWRFMETNHVSYRHRYSCASPLTIQVTTPPTWIAQPHEVTVTRRRSCS</sequence>
<gene>
    <name evidence="3" type="ORF">R3P38DRAFT_1348821</name>
</gene>
<proteinExistence type="predicted"/>
<evidence type="ECO:0000313" key="4">
    <source>
        <dbReference type="Proteomes" id="UP001362999"/>
    </source>
</evidence>
<dbReference type="Gene3D" id="3.20.20.100">
    <property type="entry name" value="NADP-dependent oxidoreductase domain"/>
    <property type="match status" value="1"/>
</dbReference>
<dbReference type="InterPro" id="IPR023210">
    <property type="entry name" value="NADP_OxRdtase_dom"/>
</dbReference>
<reference evidence="3 4" key="1">
    <citation type="journal article" date="2024" name="J Genomics">
        <title>Draft genome sequencing and assembly of Favolaschia claudopus CIRM-BRFM 2984 isolated from oak limbs.</title>
        <authorList>
            <person name="Navarro D."/>
            <person name="Drula E."/>
            <person name="Chaduli D."/>
            <person name="Cazenave R."/>
            <person name="Ahrendt S."/>
            <person name="Wang J."/>
            <person name="Lipzen A."/>
            <person name="Daum C."/>
            <person name="Barry K."/>
            <person name="Grigoriev I.V."/>
            <person name="Favel A."/>
            <person name="Rosso M.N."/>
            <person name="Martin F."/>
        </authorList>
    </citation>
    <scope>NUCLEOTIDE SEQUENCE [LARGE SCALE GENOMIC DNA]</scope>
    <source>
        <strain evidence="3 4">CIRM-BRFM 2984</strain>
    </source>
</reference>
<feature type="domain" description="NADP-dependent oxidoreductase" evidence="2">
    <location>
        <begin position="11"/>
        <end position="58"/>
    </location>
</feature>
<dbReference type="AlphaFoldDB" id="A0AAW0DTE4"/>
<accession>A0AAW0DTE4</accession>